<reference evidence="2 3" key="1">
    <citation type="submission" date="2019-06" db="EMBL/GenBank/DDBJ databases">
        <title>Genome sequence and analysis of a MDR-Streptococcus sanguis isolated from throat swab of children with scarlet fever from Hangzhou,China.</title>
        <authorList>
            <person name="Huang Y."/>
            <person name="Xie L."/>
            <person name="Liu W."/>
        </authorList>
    </citation>
    <scope>NUCLEOTIDE SEQUENCE [LARGE SCALE GENOMIC DNA]</scope>
    <source>
        <strain evidence="2 3">S28</strain>
    </source>
</reference>
<dbReference type="Proteomes" id="UP000324105">
    <property type="component" value="Unassembled WGS sequence"/>
</dbReference>
<gene>
    <name evidence="2" type="ORF">FKX92_05475</name>
</gene>
<protein>
    <submittedName>
        <fullName evidence="2">Uncharacterized protein</fullName>
    </submittedName>
</protein>
<evidence type="ECO:0000256" key="1">
    <source>
        <dbReference type="SAM" id="Phobius"/>
    </source>
</evidence>
<comment type="caution">
    <text evidence="2">The sequence shown here is derived from an EMBL/GenBank/DDBJ whole genome shotgun (WGS) entry which is preliminary data.</text>
</comment>
<dbReference type="EMBL" id="VIBR01000002">
    <property type="protein sequence ID" value="KAA0117545.1"/>
    <property type="molecule type" value="Genomic_DNA"/>
</dbReference>
<keyword evidence="1" id="KW-1133">Transmembrane helix</keyword>
<feature type="transmembrane region" description="Helical" evidence="1">
    <location>
        <begin position="71"/>
        <end position="89"/>
    </location>
</feature>
<dbReference type="AlphaFoldDB" id="A0A5A7ZNQ9"/>
<organism evidence="2 3">
    <name type="scientific">Streptococcus sanguinis</name>
    <dbReference type="NCBI Taxonomy" id="1305"/>
    <lineage>
        <taxon>Bacteria</taxon>
        <taxon>Bacillati</taxon>
        <taxon>Bacillota</taxon>
        <taxon>Bacilli</taxon>
        <taxon>Lactobacillales</taxon>
        <taxon>Streptococcaceae</taxon>
        <taxon>Streptococcus</taxon>
    </lineage>
</organism>
<name>A0A5A7ZNQ9_STRSA</name>
<keyword evidence="1" id="KW-0812">Transmembrane</keyword>
<accession>A0A5A7ZNQ9</accession>
<sequence>MQQLGVSYSGADLPWYLVPVNFLFMNLRSLAIWTLFFVFAVLFFAVKMLYIKKAMVQRSLGLFDRDFKRSLWLDATILLGAGIFSWFMARKFV</sequence>
<evidence type="ECO:0000313" key="2">
    <source>
        <dbReference type="EMBL" id="KAA0117545.1"/>
    </source>
</evidence>
<dbReference type="RefSeq" id="WP_149565751.1">
    <property type="nucleotide sequence ID" value="NZ_JAALOC010000004.1"/>
</dbReference>
<evidence type="ECO:0000313" key="3">
    <source>
        <dbReference type="Proteomes" id="UP000324105"/>
    </source>
</evidence>
<proteinExistence type="predicted"/>
<feature type="transmembrane region" description="Helical" evidence="1">
    <location>
        <begin position="30"/>
        <end position="50"/>
    </location>
</feature>
<keyword evidence="1" id="KW-0472">Membrane</keyword>